<name>A0A8B8HY69_VANTA</name>
<dbReference type="OMA" id="HEHDTRT"/>
<feature type="region of interest" description="Disordered" evidence="2">
    <location>
        <begin position="116"/>
        <end position="227"/>
    </location>
</feature>
<dbReference type="GeneID" id="113396082"/>
<keyword evidence="1" id="KW-0175">Coiled coil</keyword>
<feature type="region of interest" description="Disordered" evidence="2">
    <location>
        <begin position="436"/>
        <end position="503"/>
    </location>
</feature>
<feature type="region of interest" description="Disordered" evidence="2">
    <location>
        <begin position="1"/>
        <end position="32"/>
    </location>
</feature>
<dbReference type="AlphaFoldDB" id="A0A8B8HY69"/>
<accession>A0A8B8HY69</accession>
<feature type="compositionally biased region" description="Low complexity" evidence="2">
    <location>
        <begin position="8"/>
        <end position="19"/>
    </location>
</feature>
<feature type="compositionally biased region" description="Polar residues" evidence="2">
    <location>
        <begin position="137"/>
        <end position="163"/>
    </location>
</feature>
<evidence type="ECO:0000256" key="2">
    <source>
        <dbReference type="SAM" id="MobiDB-lite"/>
    </source>
</evidence>
<feature type="compositionally biased region" description="Low complexity" evidence="2">
    <location>
        <begin position="458"/>
        <end position="494"/>
    </location>
</feature>
<feature type="coiled-coil region" evidence="1">
    <location>
        <begin position="234"/>
        <end position="268"/>
    </location>
</feature>
<dbReference type="RefSeq" id="XP_026489650.2">
    <property type="nucleotide sequence ID" value="XM_026633865.2"/>
</dbReference>
<evidence type="ECO:0000313" key="3">
    <source>
        <dbReference type="Proteomes" id="UP001652626"/>
    </source>
</evidence>
<feature type="compositionally biased region" description="Basic and acidic residues" evidence="2">
    <location>
        <begin position="184"/>
        <end position="197"/>
    </location>
</feature>
<dbReference type="Proteomes" id="UP001652626">
    <property type="component" value="Chromosome 19"/>
</dbReference>
<feature type="compositionally biased region" description="Low complexity" evidence="2">
    <location>
        <begin position="217"/>
        <end position="227"/>
    </location>
</feature>
<feature type="compositionally biased region" description="Basic and acidic residues" evidence="2">
    <location>
        <begin position="446"/>
        <end position="455"/>
    </location>
</feature>
<protein>
    <submittedName>
        <fullName evidence="4">Uncharacterized protein LOC113396082 isoform X1</fullName>
    </submittedName>
</protein>
<proteinExistence type="predicted"/>
<sequence>MASTPKQSNGNLPSNNGSGVKRKKSRGSKGNYLSKWLDKTMHHIQESTPSSEVYDTYVHSNTNWPTGSQFAPGYDPYKYNIYGCASEPMSLPSLPTYYNPMIPPPYSEYRYIQNEHKGIQVQRPRQRRRSENKAEELSSTPADAPMNQTKYLQPKNYSDSQDFASLPPIVTSMGDTNSNSDIQTNEKDDASNARRFSDPCVRGLPDVTRPNGEVDSGSEASSGLSGSQVGSRLLSCLLDQISNLKINNERLNKELQETRAELENARHHNPYFPKGPNSMGAPTNLNGNGGQYSPGFLTDLVREIRDASRMREEAMYARLRTLVLERTDSGLSSAESKLAERTLEEIKSSLRASEADKRRMMDRILKMEDEIRVLRLSSGYDPNDNRMNGNVEDADSERLRLRKELTDMRKAKQSAEEHALKLERLVTQLRSKFNGLQITNGPDSLPSDHEHDTRTRRTSNSTNSTNNMTNSSTNNLTNNLPNLSNLSNTPANSTVVFGPVTDL</sequence>
<reference evidence="4" key="1">
    <citation type="submission" date="2025-08" db="UniProtKB">
        <authorList>
            <consortium name="RefSeq"/>
        </authorList>
    </citation>
    <scope>IDENTIFICATION</scope>
    <source>
        <tissue evidence="4">Whole body</tissue>
    </source>
</reference>
<feature type="compositionally biased region" description="Polar residues" evidence="2">
    <location>
        <begin position="173"/>
        <end position="183"/>
    </location>
</feature>
<evidence type="ECO:0000313" key="4">
    <source>
        <dbReference type="RefSeq" id="XP_026489650.2"/>
    </source>
</evidence>
<evidence type="ECO:0000256" key="1">
    <source>
        <dbReference type="SAM" id="Coils"/>
    </source>
</evidence>
<feature type="coiled-coil region" evidence="1">
    <location>
        <begin position="343"/>
        <end position="432"/>
    </location>
</feature>
<organism evidence="3 4">
    <name type="scientific">Vanessa tameamea</name>
    <name type="common">Kamehameha butterfly</name>
    <dbReference type="NCBI Taxonomy" id="334116"/>
    <lineage>
        <taxon>Eukaryota</taxon>
        <taxon>Metazoa</taxon>
        <taxon>Ecdysozoa</taxon>
        <taxon>Arthropoda</taxon>
        <taxon>Hexapoda</taxon>
        <taxon>Insecta</taxon>
        <taxon>Pterygota</taxon>
        <taxon>Neoptera</taxon>
        <taxon>Endopterygota</taxon>
        <taxon>Lepidoptera</taxon>
        <taxon>Glossata</taxon>
        <taxon>Ditrysia</taxon>
        <taxon>Papilionoidea</taxon>
        <taxon>Nymphalidae</taxon>
        <taxon>Nymphalinae</taxon>
        <taxon>Vanessa</taxon>
    </lineage>
</organism>
<dbReference type="OrthoDB" id="6621649at2759"/>
<keyword evidence="3" id="KW-1185">Reference proteome</keyword>
<gene>
    <name evidence="4" type="primary">LOC113396082</name>
</gene>